<evidence type="ECO:0008006" key="5">
    <source>
        <dbReference type="Google" id="ProtNLM"/>
    </source>
</evidence>
<dbReference type="EMBL" id="PZJJ01000042">
    <property type="protein sequence ID" value="PTL37579.1"/>
    <property type="molecule type" value="Genomic_DNA"/>
</dbReference>
<dbReference type="PANTHER" id="PTHR33542">
    <property type="entry name" value="SIROHYDROCHLORIN FERROCHELATASE, CHLOROPLASTIC"/>
    <property type="match status" value="1"/>
</dbReference>
<evidence type="ECO:0000313" key="3">
    <source>
        <dbReference type="EMBL" id="PTL37579.1"/>
    </source>
</evidence>
<reference evidence="3 4" key="1">
    <citation type="submission" date="2018-03" db="EMBL/GenBank/DDBJ databases">
        <title>Alkalicoccus saliphilus sp. nov., isolated from a mineral pool.</title>
        <authorList>
            <person name="Zhao B."/>
        </authorList>
    </citation>
    <scope>NUCLEOTIDE SEQUENCE [LARGE SCALE GENOMIC DNA]</scope>
    <source>
        <strain evidence="3 4">6AG</strain>
    </source>
</reference>
<dbReference type="InterPro" id="IPR002762">
    <property type="entry name" value="CbiX-like"/>
</dbReference>
<dbReference type="Pfam" id="PF01903">
    <property type="entry name" value="CbiX"/>
    <property type="match status" value="2"/>
</dbReference>
<dbReference type="RefSeq" id="WP_107586168.1">
    <property type="nucleotide sequence ID" value="NZ_PZJJ01000042.1"/>
</dbReference>
<protein>
    <recommendedName>
        <fullName evidence="5">Sirohydrochlorin chelatase</fullName>
    </recommendedName>
</protein>
<evidence type="ECO:0000313" key="4">
    <source>
        <dbReference type="Proteomes" id="UP000240509"/>
    </source>
</evidence>
<organism evidence="3 4">
    <name type="scientific">Alkalicoccus saliphilus</name>
    <dbReference type="NCBI Taxonomy" id="200989"/>
    <lineage>
        <taxon>Bacteria</taxon>
        <taxon>Bacillati</taxon>
        <taxon>Bacillota</taxon>
        <taxon>Bacilli</taxon>
        <taxon>Bacillales</taxon>
        <taxon>Bacillaceae</taxon>
        <taxon>Alkalicoccus</taxon>
    </lineage>
</organism>
<comment type="caution">
    <text evidence="3">The sequence shown here is derived from an EMBL/GenBank/DDBJ whole genome shotgun (WGS) entry which is preliminary data.</text>
</comment>
<accession>A0A2T4U2E8</accession>
<keyword evidence="1" id="KW-0479">Metal-binding</keyword>
<name>A0A2T4U2E8_9BACI</name>
<proteinExistence type="predicted"/>
<dbReference type="SUPFAM" id="SSF53800">
    <property type="entry name" value="Chelatase"/>
    <property type="match status" value="1"/>
</dbReference>
<dbReference type="GO" id="GO:0046872">
    <property type="term" value="F:metal ion binding"/>
    <property type="evidence" value="ECO:0007669"/>
    <property type="project" value="UniProtKB-KW"/>
</dbReference>
<evidence type="ECO:0000256" key="1">
    <source>
        <dbReference type="ARBA" id="ARBA00022723"/>
    </source>
</evidence>
<dbReference type="AlphaFoldDB" id="A0A2T4U2E8"/>
<dbReference type="GO" id="GO:0016829">
    <property type="term" value="F:lyase activity"/>
    <property type="evidence" value="ECO:0007669"/>
    <property type="project" value="UniProtKB-KW"/>
</dbReference>
<dbReference type="OrthoDB" id="9797895at2"/>
<evidence type="ECO:0000256" key="2">
    <source>
        <dbReference type="ARBA" id="ARBA00023239"/>
    </source>
</evidence>
<dbReference type="CDD" id="cd03416">
    <property type="entry name" value="CbiX_SirB_N"/>
    <property type="match status" value="1"/>
</dbReference>
<dbReference type="Gene3D" id="3.40.50.1400">
    <property type="match status" value="2"/>
</dbReference>
<dbReference type="CDD" id="cd03414">
    <property type="entry name" value="CbiX_SirB_C"/>
    <property type="match status" value="1"/>
</dbReference>
<keyword evidence="2" id="KW-0456">Lyase</keyword>
<dbReference type="Proteomes" id="UP000240509">
    <property type="component" value="Unassembled WGS sequence"/>
</dbReference>
<dbReference type="PANTHER" id="PTHR33542:SF3">
    <property type="entry name" value="SIROHYDROCHLORIN FERROCHELATASE, CHLOROPLASTIC"/>
    <property type="match status" value="1"/>
</dbReference>
<sequence length="256" mass="27920">MKHILLIGHGSRDSEGTAQFKEMVETVRKKAPHYPVHYCFLELAAPDIAEGVKECAEAGASDVIAIPVLLSKAGHYKRDIPVHLEEAGKLYPGTAVHYGEYLGGHPLTADVLMSRLLCVPETQKRQSEIVLVSQGSSDKEGNSSIKNLAVKLGQKLQRDPVHTAFMVAASPSLEMKLEELVQQGKRKIVILPGFLFEGAMVKKIRKTAAAVNEKQGRNIIFQAECFGTEDLFAEIIADRITAAAHEIENAAAEKVV</sequence>
<keyword evidence="4" id="KW-1185">Reference proteome</keyword>
<dbReference type="InterPro" id="IPR050963">
    <property type="entry name" value="Sirohydro_Cobaltochel/CbiX"/>
</dbReference>
<gene>
    <name evidence="3" type="ORF">C6Y45_15690</name>
</gene>